<keyword evidence="2" id="KW-0378">Hydrolase</keyword>
<dbReference type="InterPro" id="IPR051923">
    <property type="entry name" value="Glycosyl_Hydrolase_39"/>
</dbReference>
<reference evidence="5 6" key="1">
    <citation type="submission" date="2024-10" db="EMBL/GenBank/DDBJ databases">
        <title>The Natural Products Discovery Center: Release of the First 8490 Sequenced Strains for Exploring Actinobacteria Biosynthetic Diversity.</title>
        <authorList>
            <person name="Kalkreuter E."/>
            <person name="Kautsar S.A."/>
            <person name="Yang D."/>
            <person name="Bader C.D."/>
            <person name="Teijaro C.N."/>
            <person name="Fluegel L."/>
            <person name="Davis C.M."/>
            <person name="Simpson J.R."/>
            <person name="Lauterbach L."/>
            <person name="Steele A.D."/>
            <person name="Gui C."/>
            <person name="Meng S."/>
            <person name="Li G."/>
            <person name="Viehrig K."/>
            <person name="Ye F."/>
            <person name="Su P."/>
            <person name="Kiefer A.F."/>
            <person name="Nichols A."/>
            <person name="Cepeda A.J."/>
            <person name="Yan W."/>
            <person name="Fan B."/>
            <person name="Jiang Y."/>
            <person name="Adhikari A."/>
            <person name="Zheng C.-J."/>
            <person name="Schuster L."/>
            <person name="Cowan T.M."/>
            <person name="Smanski M.J."/>
            <person name="Chevrette M.G."/>
            <person name="De Carvalho L.P.S."/>
            <person name="Shen B."/>
        </authorList>
    </citation>
    <scope>NUCLEOTIDE SEQUENCE [LARGE SCALE GENOMIC DNA]</scope>
    <source>
        <strain evidence="5 6">NPDC002173</strain>
    </source>
</reference>
<dbReference type="EMBL" id="JBIASD010000007">
    <property type="protein sequence ID" value="MFF3666519.1"/>
    <property type="molecule type" value="Genomic_DNA"/>
</dbReference>
<evidence type="ECO:0000259" key="4">
    <source>
        <dbReference type="Pfam" id="PF01229"/>
    </source>
</evidence>
<dbReference type="PANTHER" id="PTHR12631">
    <property type="entry name" value="ALPHA-L-IDURONIDASE"/>
    <property type="match status" value="1"/>
</dbReference>
<dbReference type="RefSeq" id="WP_387411074.1">
    <property type="nucleotide sequence ID" value="NZ_JBIASD010000007.1"/>
</dbReference>
<feature type="domain" description="Glycosyl hydrolases family 39 N-terminal catalytic" evidence="4">
    <location>
        <begin position="122"/>
        <end position="240"/>
    </location>
</feature>
<dbReference type="Pfam" id="PF01229">
    <property type="entry name" value="Glyco_hydro_39"/>
    <property type="match status" value="1"/>
</dbReference>
<organism evidence="5 6">
    <name type="scientific">Microtetraspora malaysiensis</name>
    <dbReference type="NCBI Taxonomy" id="161358"/>
    <lineage>
        <taxon>Bacteria</taxon>
        <taxon>Bacillati</taxon>
        <taxon>Actinomycetota</taxon>
        <taxon>Actinomycetes</taxon>
        <taxon>Streptosporangiales</taxon>
        <taxon>Streptosporangiaceae</taxon>
        <taxon>Microtetraspora</taxon>
    </lineage>
</organism>
<accession>A0ABW6SNI3</accession>
<evidence type="ECO:0000313" key="6">
    <source>
        <dbReference type="Proteomes" id="UP001602013"/>
    </source>
</evidence>
<comment type="caution">
    <text evidence="5">The sequence shown here is derived from an EMBL/GenBank/DDBJ whole genome shotgun (WGS) entry which is preliminary data.</text>
</comment>
<dbReference type="Proteomes" id="UP001602013">
    <property type="component" value="Unassembled WGS sequence"/>
</dbReference>
<evidence type="ECO:0000313" key="5">
    <source>
        <dbReference type="EMBL" id="MFF3666519.1"/>
    </source>
</evidence>
<name>A0ABW6SNI3_9ACTN</name>
<dbReference type="PANTHER" id="PTHR12631:SF10">
    <property type="entry name" value="BETA-XYLOSIDASE-LIKE PROTEIN-RELATED"/>
    <property type="match status" value="1"/>
</dbReference>
<evidence type="ECO:0000256" key="1">
    <source>
        <dbReference type="ARBA" id="ARBA00008875"/>
    </source>
</evidence>
<protein>
    <submittedName>
        <fullName evidence="5">Xylan 1,4-beta-xylosidase</fullName>
    </submittedName>
</protein>
<evidence type="ECO:0000256" key="3">
    <source>
        <dbReference type="ARBA" id="ARBA00023295"/>
    </source>
</evidence>
<comment type="similarity">
    <text evidence="1">Belongs to the glycosyl hydrolase 39 family.</text>
</comment>
<dbReference type="InterPro" id="IPR017853">
    <property type="entry name" value="GH"/>
</dbReference>
<keyword evidence="6" id="KW-1185">Reference proteome</keyword>
<sequence length="466" mass="50284">MGRHSTGTGSPRWPLAVGLLVVTVAAMAAILGGAAARRSGGAGGATTAPRPVSAVTPLSFEGVAGPPERWPRWGMTHTQYSVTEDDPAAAERAREALGARPVVQNQHIMGFGAGNPEPEPGAYDFSSLDERVRLMAETGAAPVITLCCAPDWMKGGRPGETDWSLLEVAPRREHFADFARLAAAVARRYPNIRHFIVWNEFKGFWDGPRREWNAAAYTELYNQVYDALKAVNPAIKVGGPYVPVASRAGDAAGSEVAGPWGAVDPTVLKAVDYWLRHKRGADFVVVDGGVTGEDGRSRPDEFGALGKFGAMTTWLRERSGLPVWWAEFYPLPCASLEPGGACPALDWDERRRTAVTAAALIELAASGADTALYWGTHRPKTRDCPLCLWSGDDGAPRPALALLRDFAHRFPEGTEPVAVDVSTPQVRALGGVGRTIVVNTTDRRLTARVDGRELTLKPYEVRWTDR</sequence>
<evidence type="ECO:0000256" key="2">
    <source>
        <dbReference type="ARBA" id="ARBA00022801"/>
    </source>
</evidence>
<keyword evidence="3" id="KW-0326">Glycosidase</keyword>
<dbReference type="Gene3D" id="3.20.20.80">
    <property type="entry name" value="Glycosidases"/>
    <property type="match status" value="1"/>
</dbReference>
<proteinExistence type="inferred from homology"/>
<dbReference type="InterPro" id="IPR049166">
    <property type="entry name" value="GH39_cat"/>
</dbReference>
<gene>
    <name evidence="5" type="ORF">ACFYXI_13065</name>
</gene>
<dbReference type="SUPFAM" id="SSF51445">
    <property type="entry name" value="(Trans)glycosidases"/>
    <property type="match status" value="1"/>
</dbReference>